<dbReference type="EMBL" id="RXOF01000006">
    <property type="protein sequence ID" value="RTQ49694.1"/>
    <property type="molecule type" value="Genomic_DNA"/>
</dbReference>
<dbReference type="Gene3D" id="3.30.530.20">
    <property type="match status" value="1"/>
</dbReference>
<dbReference type="SUPFAM" id="SSF55961">
    <property type="entry name" value="Bet v1-like"/>
    <property type="match status" value="1"/>
</dbReference>
<gene>
    <name evidence="1" type="ORF">EJV47_12840</name>
</gene>
<dbReference type="AlphaFoldDB" id="A0A3S0JH31"/>
<keyword evidence="2" id="KW-1185">Reference proteome</keyword>
<proteinExistence type="predicted"/>
<dbReference type="RefSeq" id="WP_126693553.1">
    <property type="nucleotide sequence ID" value="NZ_RXOF01000006.1"/>
</dbReference>
<accession>A0A3S0JH31</accession>
<name>A0A3S0JH31_9BACT</name>
<organism evidence="1 2">
    <name type="scientific">Hymenobacter gummosus</name>
    <dbReference type="NCBI Taxonomy" id="1776032"/>
    <lineage>
        <taxon>Bacteria</taxon>
        <taxon>Pseudomonadati</taxon>
        <taxon>Bacteroidota</taxon>
        <taxon>Cytophagia</taxon>
        <taxon>Cytophagales</taxon>
        <taxon>Hymenobacteraceae</taxon>
        <taxon>Hymenobacter</taxon>
    </lineage>
</organism>
<dbReference type="InterPro" id="IPR023393">
    <property type="entry name" value="START-like_dom_sf"/>
</dbReference>
<dbReference type="Proteomes" id="UP000282184">
    <property type="component" value="Unassembled WGS sequence"/>
</dbReference>
<sequence>MSTPAKSRVQVLPPTVTFEQSWQFPAALQSEVAAYACQFYQPFWGQFTFHGNQRTATLPPFAGSAVITETLVEQTATGNSYTLVGLPGITDYVGSFELTPQRGGKHVRLRWRVRCRYQSTDALTVVAQVFAGGSGLMTTALQQQFDAQPAAHPV</sequence>
<evidence type="ECO:0008006" key="3">
    <source>
        <dbReference type="Google" id="ProtNLM"/>
    </source>
</evidence>
<evidence type="ECO:0000313" key="1">
    <source>
        <dbReference type="EMBL" id="RTQ49694.1"/>
    </source>
</evidence>
<evidence type="ECO:0000313" key="2">
    <source>
        <dbReference type="Proteomes" id="UP000282184"/>
    </source>
</evidence>
<reference evidence="1 2" key="1">
    <citation type="submission" date="2018-12" db="EMBL/GenBank/DDBJ databases">
        <title>Hymenobacter gummosus sp. nov., isolated from a spring.</title>
        <authorList>
            <person name="Nie L."/>
        </authorList>
    </citation>
    <scope>NUCLEOTIDE SEQUENCE [LARGE SCALE GENOMIC DNA]</scope>
    <source>
        <strain evidence="1 2">KCTC 52166</strain>
    </source>
</reference>
<protein>
    <recommendedName>
        <fullName evidence="3">SRPBCC family protein</fullName>
    </recommendedName>
</protein>
<comment type="caution">
    <text evidence="1">The sequence shown here is derived from an EMBL/GenBank/DDBJ whole genome shotgun (WGS) entry which is preliminary data.</text>
</comment>